<dbReference type="InterPro" id="IPR050173">
    <property type="entry name" value="ABC_transporter_C-like"/>
</dbReference>
<feature type="compositionally biased region" description="Acidic residues" evidence="8">
    <location>
        <begin position="302"/>
        <end position="314"/>
    </location>
</feature>
<gene>
    <name evidence="11" type="ORF">DL89DRAFT_299176</name>
</gene>
<evidence type="ECO:0000256" key="6">
    <source>
        <dbReference type="ARBA" id="ARBA00022989"/>
    </source>
</evidence>
<dbReference type="EMBL" id="MCFD01000001">
    <property type="protein sequence ID" value="ORX73757.1"/>
    <property type="molecule type" value="Genomic_DNA"/>
</dbReference>
<keyword evidence="2 9" id="KW-0812">Transmembrane</keyword>
<keyword evidence="12" id="KW-1185">Reference proteome</keyword>
<keyword evidence="7 9" id="KW-0472">Membrane</keyword>
<dbReference type="Gene3D" id="1.20.1560.10">
    <property type="entry name" value="ABC transporter type 1, transmembrane domain"/>
    <property type="match status" value="1"/>
</dbReference>
<reference evidence="11 12" key="1">
    <citation type="submission" date="2016-07" db="EMBL/GenBank/DDBJ databases">
        <title>Pervasive Adenine N6-methylation of Active Genes in Fungi.</title>
        <authorList>
            <consortium name="DOE Joint Genome Institute"/>
            <person name="Mondo S.J."/>
            <person name="Dannebaum R.O."/>
            <person name="Kuo R.C."/>
            <person name="Labutti K."/>
            <person name="Haridas S."/>
            <person name="Kuo A."/>
            <person name="Salamov A."/>
            <person name="Ahrendt S.R."/>
            <person name="Lipzen A."/>
            <person name="Sullivan W."/>
            <person name="Andreopoulos W.B."/>
            <person name="Clum A."/>
            <person name="Lindquist E."/>
            <person name="Daum C."/>
            <person name="Ramamoorthy G.K."/>
            <person name="Gryganskyi A."/>
            <person name="Culley D."/>
            <person name="Magnuson J.K."/>
            <person name="James T.Y."/>
            <person name="O'Malley M.A."/>
            <person name="Stajich J.E."/>
            <person name="Spatafora J.W."/>
            <person name="Visel A."/>
            <person name="Grigoriev I.V."/>
        </authorList>
    </citation>
    <scope>NUCLEOTIDE SEQUENCE [LARGE SCALE GENOMIC DNA]</scope>
    <source>
        <strain evidence="11 12">ATCC 12442</strain>
    </source>
</reference>
<keyword evidence="5" id="KW-0067">ATP-binding</keyword>
<feature type="domain" description="ABC transmembrane type-1" evidence="10">
    <location>
        <begin position="323"/>
        <end position="433"/>
    </location>
</feature>
<keyword evidence="4" id="KW-0547">Nucleotide-binding</keyword>
<dbReference type="AlphaFoldDB" id="A0A1Y1WJP8"/>
<feature type="transmembrane region" description="Helical" evidence="9">
    <location>
        <begin position="71"/>
        <end position="89"/>
    </location>
</feature>
<evidence type="ECO:0000256" key="1">
    <source>
        <dbReference type="ARBA" id="ARBA00022448"/>
    </source>
</evidence>
<proteinExistence type="predicted"/>
<dbReference type="PANTHER" id="PTHR24223">
    <property type="entry name" value="ATP-BINDING CASSETTE SUB-FAMILY C"/>
    <property type="match status" value="1"/>
</dbReference>
<dbReference type="Proteomes" id="UP000193922">
    <property type="component" value="Unassembled WGS sequence"/>
</dbReference>
<dbReference type="InterPro" id="IPR036640">
    <property type="entry name" value="ABC1_TM_sf"/>
</dbReference>
<evidence type="ECO:0000259" key="10">
    <source>
        <dbReference type="PROSITE" id="PS50929"/>
    </source>
</evidence>
<dbReference type="InterPro" id="IPR011527">
    <property type="entry name" value="ABC1_TM_dom"/>
</dbReference>
<evidence type="ECO:0000313" key="11">
    <source>
        <dbReference type="EMBL" id="ORX73757.1"/>
    </source>
</evidence>
<dbReference type="GeneID" id="63807453"/>
<dbReference type="Pfam" id="PF00664">
    <property type="entry name" value="ABC_membrane"/>
    <property type="match status" value="1"/>
</dbReference>
<feature type="transmembrane region" description="Helical" evidence="9">
    <location>
        <begin position="27"/>
        <end position="51"/>
    </location>
</feature>
<evidence type="ECO:0000256" key="3">
    <source>
        <dbReference type="ARBA" id="ARBA00022737"/>
    </source>
</evidence>
<feature type="transmembrane region" description="Helical" evidence="9">
    <location>
        <begin position="363"/>
        <end position="381"/>
    </location>
</feature>
<dbReference type="GO" id="GO:0140359">
    <property type="term" value="F:ABC-type transporter activity"/>
    <property type="evidence" value="ECO:0007669"/>
    <property type="project" value="InterPro"/>
</dbReference>
<evidence type="ECO:0000256" key="8">
    <source>
        <dbReference type="SAM" id="MobiDB-lite"/>
    </source>
</evidence>
<evidence type="ECO:0000256" key="5">
    <source>
        <dbReference type="ARBA" id="ARBA00022840"/>
    </source>
</evidence>
<name>A0A1Y1WJP8_9FUNG</name>
<dbReference type="PANTHER" id="PTHR24223:SF353">
    <property type="entry name" value="ABC TRANSPORTER ATP-BINDING PROTEIN_PERMEASE VMR1-RELATED"/>
    <property type="match status" value="1"/>
</dbReference>
<evidence type="ECO:0000313" key="12">
    <source>
        <dbReference type="Proteomes" id="UP000193922"/>
    </source>
</evidence>
<keyword evidence="1" id="KW-0813">Transport</keyword>
<comment type="caution">
    <text evidence="11">The sequence shown here is derived from an EMBL/GenBank/DDBJ whole genome shotgun (WGS) entry which is preliminary data.</text>
</comment>
<keyword evidence="3" id="KW-0677">Repeat</keyword>
<keyword evidence="6 9" id="KW-1133">Transmembrane helix</keyword>
<dbReference type="GO" id="GO:0016020">
    <property type="term" value="C:membrane"/>
    <property type="evidence" value="ECO:0007669"/>
    <property type="project" value="InterPro"/>
</dbReference>
<dbReference type="GO" id="GO:0005524">
    <property type="term" value="F:ATP binding"/>
    <property type="evidence" value="ECO:0007669"/>
    <property type="project" value="UniProtKB-KW"/>
</dbReference>
<dbReference type="STRING" id="61395.A0A1Y1WJP8"/>
<sequence>MLAIAVASVFYYTAFMRAADRISYRGLFPPFLTGAIGILLALDLLEVYFSFFTPENSDTPFWFGASQRSRYLLLITVTNAVLFFLHGAAQHRAIFLRPHQPCTDETEEYVDAESDRDFVETPLAQTRGKNGSPSLVDTPEYSGSWLDTFTFSWVSDIFYKGSRRQLDYADLYKLDTSDTAIPNWSRYAKHRKPGRSLLLSLMLTFAPQLLTQLLLSVAVARILQSIEIIGNTTVGGTPAKSIRSAYLDAFGLFVFTFLNMQLIDQAMWIGRHMDFRMKGLLVGELSTKTLNRRAKGSLEGVTGDDDEDSSDDGLESAQEATDGKIMNLLTTDLNRVTKIVAYLDDLYTLPLSTVIGVIYMFKLLGWSSLIGFSIVIPYYPLTRKLFSYLSDLEEKTLELSDERVEAITELLQGIKAVKLYGWESQFLKKIDAHPRKAAGIQRGDGYSAGPMHPSSRLCHR</sequence>
<feature type="region of interest" description="Disordered" evidence="8">
    <location>
        <begin position="441"/>
        <end position="460"/>
    </location>
</feature>
<feature type="transmembrane region" description="Helical" evidence="9">
    <location>
        <begin position="243"/>
        <end position="263"/>
    </location>
</feature>
<protein>
    <recommendedName>
        <fullName evidence="10">ABC transmembrane type-1 domain-containing protein</fullName>
    </recommendedName>
</protein>
<accession>A0A1Y1WJP8</accession>
<evidence type="ECO:0000256" key="4">
    <source>
        <dbReference type="ARBA" id="ARBA00022741"/>
    </source>
</evidence>
<dbReference type="RefSeq" id="XP_040746968.1">
    <property type="nucleotide sequence ID" value="XM_040890805.1"/>
</dbReference>
<dbReference type="PROSITE" id="PS50929">
    <property type="entry name" value="ABC_TM1F"/>
    <property type="match status" value="1"/>
</dbReference>
<organism evidence="11 12">
    <name type="scientific">Linderina pennispora</name>
    <dbReference type="NCBI Taxonomy" id="61395"/>
    <lineage>
        <taxon>Eukaryota</taxon>
        <taxon>Fungi</taxon>
        <taxon>Fungi incertae sedis</taxon>
        <taxon>Zoopagomycota</taxon>
        <taxon>Kickxellomycotina</taxon>
        <taxon>Kickxellomycetes</taxon>
        <taxon>Kickxellales</taxon>
        <taxon>Kickxellaceae</taxon>
        <taxon>Linderina</taxon>
    </lineage>
</organism>
<evidence type="ECO:0000256" key="9">
    <source>
        <dbReference type="SAM" id="Phobius"/>
    </source>
</evidence>
<evidence type="ECO:0000256" key="7">
    <source>
        <dbReference type="ARBA" id="ARBA00023136"/>
    </source>
</evidence>
<dbReference type="SUPFAM" id="SSF90123">
    <property type="entry name" value="ABC transporter transmembrane region"/>
    <property type="match status" value="1"/>
</dbReference>
<evidence type="ECO:0000256" key="2">
    <source>
        <dbReference type="ARBA" id="ARBA00022692"/>
    </source>
</evidence>
<feature type="region of interest" description="Disordered" evidence="8">
    <location>
        <begin position="296"/>
        <end position="318"/>
    </location>
</feature>
<dbReference type="OrthoDB" id="6500128at2759"/>